<evidence type="ECO:0000313" key="16">
    <source>
        <dbReference type="RefSeq" id="XP_019622193.1"/>
    </source>
</evidence>
<dbReference type="PROSITE" id="PS50262">
    <property type="entry name" value="G_PROTEIN_RECEP_F1_2"/>
    <property type="match status" value="1"/>
</dbReference>
<dbReference type="RefSeq" id="XP_019622193.1">
    <property type="nucleotide sequence ID" value="XM_019766634.1"/>
</dbReference>
<protein>
    <submittedName>
        <fullName evidence="16">G-protein coupled receptor 54-like</fullName>
    </submittedName>
</protein>
<feature type="chain" id="PRO_5027975999" evidence="13">
    <location>
        <begin position="29"/>
        <end position="416"/>
    </location>
</feature>
<accession>A0A6P4YCP8</accession>
<dbReference type="Gene3D" id="1.20.1070.10">
    <property type="entry name" value="Rhodopsin 7-helix transmembrane proteins"/>
    <property type="match status" value="1"/>
</dbReference>
<dbReference type="OrthoDB" id="2132067at2759"/>
<feature type="transmembrane region" description="Helical" evidence="12">
    <location>
        <begin position="172"/>
        <end position="193"/>
    </location>
</feature>
<keyword evidence="4 12" id="KW-1133">Transmembrane helix</keyword>
<feature type="transmembrane region" description="Helical" evidence="12">
    <location>
        <begin position="57"/>
        <end position="82"/>
    </location>
</feature>
<dbReference type="Pfam" id="PF00001">
    <property type="entry name" value="7tm_1"/>
    <property type="match status" value="1"/>
</dbReference>
<dbReference type="SUPFAM" id="SSF81321">
    <property type="entry name" value="Family A G protein-coupled receptor-like"/>
    <property type="match status" value="1"/>
</dbReference>
<keyword evidence="5 11" id="KW-0297">G-protein coupled receptor</keyword>
<dbReference type="GeneID" id="109468385"/>
<dbReference type="PROSITE" id="PS00237">
    <property type="entry name" value="G_PROTEIN_RECEP_F1_1"/>
    <property type="match status" value="1"/>
</dbReference>
<comment type="similarity">
    <text evidence="11">Belongs to the G-protein coupled receptor 1 family.</text>
</comment>
<reference evidence="16" key="1">
    <citation type="submission" date="2025-08" db="UniProtKB">
        <authorList>
            <consortium name="RefSeq"/>
        </authorList>
    </citation>
    <scope>IDENTIFICATION</scope>
    <source>
        <tissue evidence="16">Gonad</tissue>
    </source>
</reference>
<gene>
    <name evidence="16" type="primary">LOC109468385</name>
</gene>
<keyword evidence="9" id="KW-0325">Glycoprotein</keyword>
<evidence type="ECO:0000256" key="9">
    <source>
        <dbReference type="ARBA" id="ARBA00023180"/>
    </source>
</evidence>
<keyword evidence="6 12" id="KW-0472">Membrane</keyword>
<dbReference type="PRINTS" id="PR01728">
    <property type="entry name" value="KISS1RECEPTR"/>
</dbReference>
<dbReference type="KEGG" id="bbel:109468385"/>
<comment type="subcellular location">
    <subcellularLocation>
        <location evidence="1">Cell membrane</location>
        <topology evidence="1">Multi-pass membrane protein</topology>
    </subcellularLocation>
</comment>
<dbReference type="CDD" id="cd15095">
    <property type="entry name" value="7tmA_KiSS1R"/>
    <property type="match status" value="1"/>
</dbReference>
<keyword evidence="7" id="KW-1015">Disulfide bond</keyword>
<evidence type="ECO:0000256" key="4">
    <source>
        <dbReference type="ARBA" id="ARBA00022989"/>
    </source>
</evidence>
<keyword evidence="3 11" id="KW-0812">Transmembrane</keyword>
<feature type="transmembrane region" description="Helical" evidence="12">
    <location>
        <begin position="267"/>
        <end position="286"/>
    </location>
</feature>
<feature type="transmembrane region" description="Helical" evidence="12">
    <location>
        <begin position="134"/>
        <end position="152"/>
    </location>
</feature>
<evidence type="ECO:0000256" key="12">
    <source>
        <dbReference type="SAM" id="Phobius"/>
    </source>
</evidence>
<dbReference type="Proteomes" id="UP000515135">
    <property type="component" value="Unplaced"/>
</dbReference>
<keyword evidence="10 11" id="KW-0807">Transducer</keyword>
<dbReference type="PRINTS" id="PR00237">
    <property type="entry name" value="GPCRRHODOPSN"/>
</dbReference>
<evidence type="ECO:0000256" key="11">
    <source>
        <dbReference type="RuleBase" id="RU000688"/>
    </source>
</evidence>
<keyword evidence="2" id="KW-1003">Cell membrane</keyword>
<evidence type="ECO:0000256" key="1">
    <source>
        <dbReference type="ARBA" id="ARBA00004651"/>
    </source>
</evidence>
<dbReference type="PANTHER" id="PTHR45695">
    <property type="entry name" value="LEUCOKININ RECEPTOR-RELATED"/>
    <property type="match status" value="1"/>
</dbReference>
<dbReference type="PANTHER" id="PTHR45695:SF23">
    <property type="entry name" value="GALANIN-LIKE G-PROTEIN COUPLED RECEPTOR NPR-9"/>
    <property type="match status" value="1"/>
</dbReference>
<feature type="transmembrane region" description="Helical" evidence="12">
    <location>
        <begin position="306"/>
        <end position="332"/>
    </location>
</feature>
<dbReference type="InterPro" id="IPR000276">
    <property type="entry name" value="GPCR_Rhodpsn"/>
</dbReference>
<dbReference type="AlphaFoldDB" id="A0A6P4YCP8"/>
<evidence type="ECO:0000256" key="8">
    <source>
        <dbReference type="ARBA" id="ARBA00023170"/>
    </source>
</evidence>
<evidence type="ECO:0000256" key="10">
    <source>
        <dbReference type="ARBA" id="ARBA00023224"/>
    </source>
</evidence>
<keyword evidence="13" id="KW-0732">Signal</keyword>
<evidence type="ECO:0000256" key="3">
    <source>
        <dbReference type="ARBA" id="ARBA00022692"/>
    </source>
</evidence>
<name>A0A6P4YCP8_BRABE</name>
<dbReference type="GO" id="GO:0005886">
    <property type="term" value="C:plasma membrane"/>
    <property type="evidence" value="ECO:0007669"/>
    <property type="project" value="UniProtKB-SubCell"/>
</dbReference>
<dbReference type="GO" id="GO:0004930">
    <property type="term" value="F:G protein-coupled receptor activity"/>
    <property type="evidence" value="ECO:0007669"/>
    <property type="project" value="UniProtKB-KW"/>
</dbReference>
<evidence type="ECO:0000313" key="15">
    <source>
        <dbReference type="Proteomes" id="UP000515135"/>
    </source>
</evidence>
<keyword evidence="8 11" id="KW-0675">Receptor</keyword>
<evidence type="ECO:0000256" key="13">
    <source>
        <dbReference type="SAM" id="SignalP"/>
    </source>
</evidence>
<dbReference type="InterPro" id="IPR008103">
    <property type="entry name" value="KiSS_1_rcpt"/>
</dbReference>
<feature type="domain" description="G-protein coupled receptors family 1 profile" evidence="14">
    <location>
        <begin position="73"/>
        <end position="329"/>
    </location>
</feature>
<dbReference type="InterPro" id="IPR017452">
    <property type="entry name" value="GPCR_Rhodpsn_7TM"/>
</dbReference>
<organism evidence="15 16">
    <name type="scientific">Branchiostoma belcheri</name>
    <name type="common">Amphioxus</name>
    <dbReference type="NCBI Taxonomy" id="7741"/>
    <lineage>
        <taxon>Eukaryota</taxon>
        <taxon>Metazoa</taxon>
        <taxon>Chordata</taxon>
        <taxon>Cephalochordata</taxon>
        <taxon>Leptocardii</taxon>
        <taxon>Amphioxiformes</taxon>
        <taxon>Branchiostomatidae</taxon>
        <taxon>Branchiostoma</taxon>
    </lineage>
</organism>
<evidence type="ECO:0000256" key="7">
    <source>
        <dbReference type="ARBA" id="ARBA00023157"/>
    </source>
</evidence>
<proteinExistence type="inferred from homology"/>
<evidence type="ECO:0000256" key="2">
    <source>
        <dbReference type="ARBA" id="ARBA00022475"/>
    </source>
</evidence>
<feature type="transmembrane region" description="Helical" evidence="12">
    <location>
        <begin position="94"/>
        <end position="114"/>
    </location>
</feature>
<keyword evidence="15" id="KW-1185">Reference proteome</keyword>
<evidence type="ECO:0000259" key="14">
    <source>
        <dbReference type="PROSITE" id="PS50262"/>
    </source>
</evidence>
<evidence type="ECO:0000256" key="5">
    <source>
        <dbReference type="ARBA" id="ARBA00023040"/>
    </source>
</evidence>
<sequence>MPGHQYRYMYAILGCVLLLVSPGPCVDSMEVRTDGEREFNNTNTTTTGVPPIEVTAYLMPTISAMVFLVGLTGNSLVIYIVARYREMHTVTNYYISNLAVTDLAFLTCCLPFSAANYVTFEWRLGLFTCKFVSYMMQVTVQATCLTLAVLSVDRYCAIVHPVSSMAFRTKKVAKILCASVWAASALLGIPVAMNYELVEKAYYGRRTYCQEVWVSESGQRGYMLYTVLLAYVLPLACCGACGVLIIRRLLTRMARAPAQQPNQARQTRRTTCIIVSVVVIFALSWLPNHAINLWRVFNLDEEITDAISALKTAALILSYSNSAVNPFVYTLIGENYRNYLKKAVRCSRKSHLESRSVTFTSKRCSYLSSSNKKKATVTLTSVRFAQGSKPMITSCLASEPVQGSLHDVEYGGDTCM</sequence>
<feature type="transmembrane region" description="Helical" evidence="12">
    <location>
        <begin position="222"/>
        <end position="246"/>
    </location>
</feature>
<feature type="signal peptide" evidence="13">
    <location>
        <begin position="1"/>
        <end position="28"/>
    </location>
</feature>
<evidence type="ECO:0000256" key="6">
    <source>
        <dbReference type="ARBA" id="ARBA00023136"/>
    </source>
</evidence>